<keyword evidence="5" id="KW-0808">Transferase</keyword>
<reference evidence="12 13" key="1">
    <citation type="submission" date="2019-01" db="EMBL/GenBank/DDBJ databases">
        <authorList>
            <person name="Chen W.-M."/>
        </authorList>
    </citation>
    <scope>NUCLEOTIDE SEQUENCE [LARGE SCALE GENOMIC DNA]</scope>
    <source>
        <strain evidence="12 13">FSY-15</strain>
    </source>
</reference>
<keyword evidence="9 10" id="KW-0472">Membrane</keyword>
<dbReference type="PANTHER" id="PTHR45436">
    <property type="entry name" value="SENSOR HISTIDINE KINASE YKOH"/>
    <property type="match status" value="1"/>
</dbReference>
<dbReference type="InterPro" id="IPR050428">
    <property type="entry name" value="TCS_sensor_his_kinase"/>
</dbReference>
<evidence type="ECO:0000259" key="11">
    <source>
        <dbReference type="PROSITE" id="PS50109"/>
    </source>
</evidence>
<dbReference type="CDD" id="cd00082">
    <property type="entry name" value="HisKA"/>
    <property type="match status" value="1"/>
</dbReference>
<dbReference type="InterPro" id="IPR003594">
    <property type="entry name" value="HATPase_dom"/>
</dbReference>
<evidence type="ECO:0000256" key="4">
    <source>
        <dbReference type="ARBA" id="ARBA00022553"/>
    </source>
</evidence>
<sequence>MNIRSRILLYFSLLSMTSTAVSFFLIYTLFYNYRQEEFQQRIKDHTISSITTLGESEKFNQNILQALNEVSVNRLYKEKTLIFNQNKKLIYSSIDDTVIEFSNDILKELNDKKDVVESRENEFDVIGMRYIFNGKIFYAITKAHDVFGYTKLNFLKVTLIVLFFVISGLILLTSFLLSKQITEPLVQMASALKIINIETQNLHLPTPEIKDEIYLLSERFNELLNSLHSSYNFQKNAIHHISHELKTPIAVLVSNLEMVELEKDPEKIKTELQAIKADSKKLGDMINILLDIAKVESQTHLNFSNLRLDELVFESIENSKKIEPAFILHFEIDENFENEEDISIVGNQRLMGMAIQNLVNNCLAYSNKKEAKIKLKKQLGHIYLSFENPGNPISPEDQSQLFSDFFRGKNSEGTRGLGLGLSLVKKILDLHQAKIEYEYENGMNKFTICLNHRLH</sequence>
<evidence type="ECO:0000256" key="8">
    <source>
        <dbReference type="ARBA" id="ARBA00022989"/>
    </source>
</evidence>
<dbReference type="Pfam" id="PF00512">
    <property type="entry name" value="HisKA"/>
    <property type="match status" value="1"/>
</dbReference>
<dbReference type="InterPro" id="IPR003661">
    <property type="entry name" value="HisK_dim/P_dom"/>
</dbReference>
<dbReference type="SMART" id="SM00388">
    <property type="entry name" value="HisKA"/>
    <property type="match status" value="1"/>
</dbReference>
<evidence type="ECO:0000313" key="13">
    <source>
        <dbReference type="Proteomes" id="UP000282832"/>
    </source>
</evidence>
<feature type="domain" description="Histidine kinase" evidence="11">
    <location>
        <begin position="240"/>
        <end position="454"/>
    </location>
</feature>
<dbReference type="EMBL" id="SACY01000002">
    <property type="protein sequence ID" value="RVU25631.1"/>
    <property type="molecule type" value="Genomic_DNA"/>
</dbReference>
<keyword evidence="4" id="KW-0597">Phosphoprotein</keyword>
<dbReference type="InterPro" id="IPR036097">
    <property type="entry name" value="HisK_dim/P_sf"/>
</dbReference>
<dbReference type="InterPro" id="IPR036890">
    <property type="entry name" value="HATPase_C_sf"/>
</dbReference>
<dbReference type="PROSITE" id="PS50109">
    <property type="entry name" value="HIS_KIN"/>
    <property type="match status" value="1"/>
</dbReference>
<comment type="caution">
    <text evidence="12">The sequence shown here is derived from an EMBL/GenBank/DDBJ whole genome shotgun (WGS) entry which is preliminary data.</text>
</comment>
<dbReference type="RefSeq" id="WP_127802784.1">
    <property type="nucleotide sequence ID" value="NZ_SACY01000002.1"/>
</dbReference>
<evidence type="ECO:0000256" key="1">
    <source>
        <dbReference type="ARBA" id="ARBA00000085"/>
    </source>
</evidence>
<dbReference type="GO" id="GO:0000155">
    <property type="term" value="F:phosphorelay sensor kinase activity"/>
    <property type="evidence" value="ECO:0007669"/>
    <property type="project" value="InterPro"/>
</dbReference>
<dbReference type="SUPFAM" id="SSF47384">
    <property type="entry name" value="Homodimeric domain of signal transducing histidine kinase"/>
    <property type="match status" value="1"/>
</dbReference>
<dbReference type="OrthoDB" id="1522504at2"/>
<evidence type="ECO:0000256" key="2">
    <source>
        <dbReference type="ARBA" id="ARBA00004370"/>
    </source>
</evidence>
<proteinExistence type="predicted"/>
<dbReference type="Pfam" id="PF02518">
    <property type="entry name" value="HATPase_c"/>
    <property type="match status" value="1"/>
</dbReference>
<dbReference type="PANTHER" id="PTHR45436:SF5">
    <property type="entry name" value="SENSOR HISTIDINE KINASE TRCS"/>
    <property type="match status" value="1"/>
</dbReference>
<dbReference type="SMART" id="SM00387">
    <property type="entry name" value="HATPase_c"/>
    <property type="match status" value="1"/>
</dbReference>
<dbReference type="PRINTS" id="PR00344">
    <property type="entry name" value="BCTRLSENSOR"/>
</dbReference>
<gene>
    <name evidence="12" type="ORF">EOJ36_04220</name>
</gene>
<keyword evidence="13" id="KW-1185">Reference proteome</keyword>
<dbReference type="InterPro" id="IPR005467">
    <property type="entry name" value="His_kinase_dom"/>
</dbReference>
<evidence type="ECO:0000256" key="5">
    <source>
        <dbReference type="ARBA" id="ARBA00022679"/>
    </source>
</evidence>
<comment type="catalytic activity">
    <reaction evidence="1">
        <text>ATP + protein L-histidine = ADP + protein N-phospho-L-histidine.</text>
        <dbReference type="EC" id="2.7.13.3"/>
    </reaction>
</comment>
<protein>
    <recommendedName>
        <fullName evidence="3">histidine kinase</fullName>
        <ecNumber evidence="3">2.7.13.3</ecNumber>
    </recommendedName>
</protein>
<evidence type="ECO:0000256" key="10">
    <source>
        <dbReference type="SAM" id="Phobius"/>
    </source>
</evidence>
<accession>A0A437PTP7</accession>
<dbReference type="InterPro" id="IPR004358">
    <property type="entry name" value="Sig_transdc_His_kin-like_C"/>
</dbReference>
<evidence type="ECO:0000256" key="6">
    <source>
        <dbReference type="ARBA" id="ARBA00022692"/>
    </source>
</evidence>
<dbReference type="Proteomes" id="UP000282832">
    <property type="component" value="Unassembled WGS sequence"/>
</dbReference>
<dbReference type="Gene3D" id="6.10.340.10">
    <property type="match status" value="1"/>
</dbReference>
<evidence type="ECO:0000313" key="12">
    <source>
        <dbReference type="EMBL" id="RVU25631.1"/>
    </source>
</evidence>
<evidence type="ECO:0000256" key="9">
    <source>
        <dbReference type="ARBA" id="ARBA00023136"/>
    </source>
</evidence>
<feature type="transmembrane region" description="Helical" evidence="10">
    <location>
        <begin position="157"/>
        <end position="178"/>
    </location>
</feature>
<dbReference type="GO" id="GO:0005886">
    <property type="term" value="C:plasma membrane"/>
    <property type="evidence" value="ECO:0007669"/>
    <property type="project" value="TreeGrafter"/>
</dbReference>
<feature type="transmembrane region" description="Helical" evidence="10">
    <location>
        <begin position="7"/>
        <end position="30"/>
    </location>
</feature>
<comment type="subcellular location">
    <subcellularLocation>
        <location evidence="2">Membrane</location>
    </subcellularLocation>
</comment>
<evidence type="ECO:0000256" key="3">
    <source>
        <dbReference type="ARBA" id="ARBA00012438"/>
    </source>
</evidence>
<dbReference type="Gene3D" id="1.10.287.130">
    <property type="match status" value="1"/>
</dbReference>
<name>A0A437PTP7_9BACT</name>
<evidence type="ECO:0000256" key="7">
    <source>
        <dbReference type="ARBA" id="ARBA00022777"/>
    </source>
</evidence>
<dbReference type="EC" id="2.7.13.3" evidence="3"/>
<keyword evidence="6 10" id="KW-0812">Transmembrane</keyword>
<keyword evidence="8 10" id="KW-1133">Transmembrane helix</keyword>
<organism evidence="12 13">
    <name type="scientific">Sandaracinomonas limnophila</name>
    <dbReference type="NCBI Taxonomy" id="1862386"/>
    <lineage>
        <taxon>Bacteria</taxon>
        <taxon>Pseudomonadati</taxon>
        <taxon>Bacteroidota</taxon>
        <taxon>Cytophagia</taxon>
        <taxon>Cytophagales</taxon>
        <taxon>Flectobacillaceae</taxon>
        <taxon>Sandaracinomonas</taxon>
    </lineage>
</organism>
<dbReference type="SUPFAM" id="SSF55874">
    <property type="entry name" value="ATPase domain of HSP90 chaperone/DNA topoisomerase II/histidine kinase"/>
    <property type="match status" value="1"/>
</dbReference>
<dbReference type="Gene3D" id="3.30.565.10">
    <property type="entry name" value="Histidine kinase-like ATPase, C-terminal domain"/>
    <property type="match status" value="1"/>
</dbReference>
<dbReference type="AlphaFoldDB" id="A0A437PTP7"/>
<keyword evidence="7 12" id="KW-0418">Kinase</keyword>